<protein>
    <recommendedName>
        <fullName evidence="5">Membrane lipoprotein</fullName>
    </recommendedName>
</protein>
<feature type="signal peptide" evidence="2">
    <location>
        <begin position="1"/>
        <end position="20"/>
    </location>
</feature>
<dbReference type="EMBL" id="BNBT01000145">
    <property type="protein sequence ID" value="GHE86489.1"/>
    <property type="molecule type" value="Genomic_DNA"/>
</dbReference>
<evidence type="ECO:0008006" key="5">
    <source>
        <dbReference type="Google" id="ProtNLM"/>
    </source>
</evidence>
<keyword evidence="2" id="KW-0732">Signal</keyword>
<feature type="region of interest" description="Disordered" evidence="1">
    <location>
        <begin position="163"/>
        <end position="229"/>
    </location>
</feature>
<organism evidence="3 4">
    <name type="scientific">Streptomyces longispororuber</name>
    <dbReference type="NCBI Taxonomy" id="68230"/>
    <lineage>
        <taxon>Bacteria</taxon>
        <taxon>Bacillati</taxon>
        <taxon>Actinomycetota</taxon>
        <taxon>Actinomycetes</taxon>
        <taxon>Kitasatosporales</taxon>
        <taxon>Streptomycetaceae</taxon>
        <taxon>Streptomyces</taxon>
    </lineage>
</organism>
<dbReference type="AlphaFoldDB" id="A0A919A4G6"/>
<comment type="caution">
    <text evidence="3">The sequence shown here is derived from an EMBL/GenBank/DDBJ whole genome shotgun (WGS) entry which is preliminary data.</text>
</comment>
<evidence type="ECO:0000256" key="2">
    <source>
        <dbReference type="SAM" id="SignalP"/>
    </source>
</evidence>
<feature type="compositionally biased region" description="Polar residues" evidence="1">
    <location>
        <begin position="214"/>
        <end position="223"/>
    </location>
</feature>
<dbReference type="PROSITE" id="PS51257">
    <property type="entry name" value="PROKAR_LIPOPROTEIN"/>
    <property type="match status" value="1"/>
</dbReference>
<keyword evidence="4" id="KW-1185">Reference proteome</keyword>
<evidence type="ECO:0000313" key="4">
    <source>
        <dbReference type="Proteomes" id="UP000608024"/>
    </source>
</evidence>
<feature type="compositionally biased region" description="Gly residues" evidence="1">
    <location>
        <begin position="180"/>
        <end position="189"/>
    </location>
</feature>
<gene>
    <name evidence="3" type="ORF">GCM10018785_62770</name>
</gene>
<feature type="chain" id="PRO_5039722220" description="Membrane lipoprotein" evidence="2">
    <location>
        <begin position="21"/>
        <end position="229"/>
    </location>
</feature>
<name>A0A919A4G6_9ACTN</name>
<evidence type="ECO:0000313" key="3">
    <source>
        <dbReference type="EMBL" id="GHE86489.1"/>
    </source>
</evidence>
<reference evidence="3" key="2">
    <citation type="submission" date="2020-09" db="EMBL/GenBank/DDBJ databases">
        <authorList>
            <person name="Sun Q."/>
            <person name="Ohkuma M."/>
        </authorList>
    </citation>
    <scope>NUCLEOTIDE SEQUENCE</scope>
    <source>
        <strain evidence="3">JCM 4784</strain>
    </source>
</reference>
<dbReference type="RefSeq" id="WP_190139513.1">
    <property type="nucleotide sequence ID" value="NZ_BNBT01000145.1"/>
</dbReference>
<evidence type="ECO:0000256" key="1">
    <source>
        <dbReference type="SAM" id="MobiDB-lite"/>
    </source>
</evidence>
<dbReference type="Proteomes" id="UP000608024">
    <property type="component" value="Unassembled WGS sequence"/>
</dbReference>
<accession>A0A919A4G6</accession>
<proteinExistence type="predicted"/>
<sequence>MTRHRLLLPALLLLAPLALTGCGSEKSEEDGGAGGAPPPGRAELEARARAAQTRVEHVYVTEIDGYRAARQSAGVLNEDGFQVTYVKQDGGQQIALHVDRGTLDEGTCRTVHPPAKSCEKDGEAWYRVTGSRHEYARAENGLRIQVAADRAAVGRAVLRAAAERGDLPSHGDGAPQDPPGAGGGPGAGGRARRPTRGRGTGQPGPRPAHFVRSASPSDTTSRGATGARH</sequence>
<reference evidence="3" key="1">
    <citation type="journal article" date="2014" name="Int. J. Syst. Evol. Microbiol.">
        <title>Complete genome sequence of Corynebacterium casei LMG S-19264T (=DSM 44701T), isolated from a smear-ripened cheese.</title>
        <authorList>
            <consortium name="US DOE Joint Genome Institute (JGI-PGF)"/>
            <person name="Walter F."/>
            <person name="Albersmeier A."/>
            <person name="Kalinowski J."/>
            <person name="Ruckert C."/>
        </authorList>
    </citation>
    <scope>NUCLEOTIDE SEQUENCE</scope>
    <source>
        <strain evidence="3">JCM 4784</strain>
    </source>
</reference>